<feature type="transmembrane region" description="Helical" evidence="1">
    <location>
        <begin position="212"/>
        <end position="232"/>
    </location>
</feature>
<dbReference type="PANTHER" id="PTHR34821:SF2">
    <property type="entry name" value="INNER MEMBRANE PROTEIN YDCZ"/>
    <property type="match status" value="1"/>
</dbReference>
<organism evidence="2 3">
    <name type="scientific">Nesterenkonia xinjiangensis</name>
    <dbReference type="NCBI Taxonomy" id="225327"/>
    <lineage>
        <taxon>Bacteria</taxon>
        <taxon>Bacillati</taxon>
        <taxon>Actinomycetota</taxon>
        <taxon>Actinomycetes</taxon>
        <taxon>Micrococcales</taxon>
        <taxon>Micrococcaceae</taxon>
        <taxon>Nesterenkonia</taxon>
    </lineage>
</organism>
<feature type="transmembrane region" description="Helical" evidence="1">
    <location>
        <begin position="296"/>
        <end position="317"/>
    </location>
</feature>
<accession>A0A7Z0GMX0</accession>
<dbReference type="InterPro" id="IPR006750">
    <property type="entry name" value="YdcZ"/>
</dbReference>
<sequence length="324" mass="33672">MSAVDQSRRSFAAWVGFLLTAVAAGAAIPSQGRVNSELTAEVDDPFLAALISFSTGLILMLAIAGLTPRGRRTLREVRPALRRGEVRWWYLLAGCIGGYFVLAQSLTIGIIGVAVFTVAVVTGQTLGGLLWDRIGLGPAGRKRLNTVRVLGALLTVLAVLWTVSPQLSGHTGAWTWLLLVIVPLTAGFTNSAQQALNGRQSAAYGSPIPATLINFIAGTAVLVLAYLVKLLVSGAGEALPSTPWFYLGGPLGCVFIGLGAVLVTRVGVLLAAMGMIAGQLIGSLMLDLVAPAPGTVITTATVLGTLLTLVAVVIASLPDIRRTR</sequence>
<feature type="transmembrane region" description="Helical" evidence="1">
    <location>
        <begin position="244"/>
        <end position="263"/>
    </location>
</feature>
<evidence type="ECO:0000256" key="1">
    <source>
        <dbReference type="SAM" id="Phobius"/>
    </source>
</evidence>
<dbReference type="AlphaFoldDB" id="A0A7Z0GMX0"/>
<feature type="transmembrane region" description="Helical" evidence="1">
    <location>
        <begin position="46"/>
        <end position="66"/>
    </location>
</feature>
<feature type="transmembrane region" description="Helical" evidence="1">
    <location>
        <begin position="108"/>
        <end position="131"/>
    </location>
</feature>
<feature type="transmembrane region" description="Helical" evidence="1">
    <location>
        <begin position="173"/>
        <end position="192"/>
    </location>
</feature>
<feature type="transmembrane region" description="Helical" evidence="1">
    <location>
        <begin position="270"/>
        <end position="290"/>
    </location>
</feature>
<dbReference type="Proteomes" id="UP000535437">
    <property type="component" value="Unassembled WGS sequence"/>
</dbReference>
<evidence type="ECO:0000313" key="3">
    <source>
        <dbReference type="Proteomes" id="UP000535437"/>
    </source>
</evidence>
<dbReference type="EMBL" id="JACCFY010000001">
    <property type="protein sequence ID" value="NYJ78852.1"/>
    <property type="molecule type" value="Genomic_DNA"/>
</dbReference>
<comment type="caution">
    <text evidence="2">The sequence shown here is derived from an EMBL/GenBank/DDBJ whole genome shotgun (WGS) entry which is preliminary data.</text>
</comment>
<feature type="transmembrane region" description="Helical" evidence="1">
    <location>
        <begin position="143"/>
        <end position="161"/>
    </location>
</feature>
<protein>
    <submittedName>
        <fullName evidence="2">Transporter family-2 protein</fullName>
    </submittedName>
</protein>
<reference evidence="2 3" key="1">
    <citation type="submission" date="2020-07" db="EMBL/GenBank/DDBJ databases">
        <title>Sequencing the genomes of 1000 actinobacteria strains.</title>
        <authorList>
            <person name="Klenk H.-P."/>
        </authorList>
    </citation>
    <scope>NUCLEOTIDE SEQUENCE [LARGE SCALE GENOMIC DNA]</scope>
    <source>
        <strain evidence="2 3">DSM 15475</strain>
    </source>
</reference>
<dbReference type="GO" id="GO:0005886">
    <property type="term" value="C:plasma membrane"/>
    <property type="evidence" value="ECO:0007669"/>
    <property type="project" value="TreeGrafter"/>
</dbReference>
<gene>
    <name evidence="2" type="ORF">HNR09_002263</name>
</gene>
<name>A0A7Z0GMX0_9MICC</name>
<keyword evidence="3" id="KW-1185">Reference proteome</keyword>
<feature type="transmembrane region" description="Helical" evidence="1">
    <location>
        <begin position="86"/>
        <end position="102"/>
    </location>
</feature>
<dbReference type="Pfam" id="PF04657">
    <property type="entry name" value="DMT_YdcZ"/>
    <property type="match status" value="2"/>
</dbReference>
<evidence type="ECO:0000313" key="2">
    <source>
        <dbReference type="EMBL" id="NYJ78852.1"/>
    </source>
</evidence>
<dbReference type="RefSeq" id="WP_179542143.1">
    <property type="nucleotide sequence ID" value="NZ_BAAALL010000001.1"/>
</dbReference>
<keyword evidence="1" id="KW-0812">Transmembrane</keyword>
<dbReference type="PANTHER" id="PTHR34821">
    <property type="entry name" value="INNER MEMBRANE PROTEIN YDCZ"/>
    <property type="match status" value="1"/>
</dbReference>
<keyword evidence="1" id="KW-1133">Transmembrane helix</keyword>
<proteinExistence type="predicted"/>
<keyword evidence="1" id="KW-0472">Membrane</keyword>